<dbReference type="STRING" id="3821.A0A151SMI5"/>
<accession>A0A151SMI5</accession>
<dbReference type="Proteomes" id="UP000075243">
    <property type="component" value="Chromosome 11"/>
</dbReference>
<proteinExistence type="predicted"/>
<feature type="compositionally biased region" description="Acidic residues" evidence="1">
    <location>
        <begin position="1"/>
        <end position="19"/>
    </location>
</feature>
<evidence type="ECO:0000313" key="3">
    <source>
        <dbReference type="Proteomes" id="UP000075243"/>
    </source>
</evidence>
<dbReference type="AlphaFoldDB" id="A0A151SMI5"/>
<dbReference type="PANTHER" id="PTHR33443:SF30">
    <property type="entry name" value="SARCOSINE DEHYDROGENASE-2C PROTEIN"/>
    <property type="match status" value="1"/>
</dbReference>
<dbReference type="Gramene" id="C.cajan_02215.t">
    <property type="protein sequence ID" value="C.cajan_02215.t"/>
    <property type="gene ID" value="C.cajan_02215"/>
</dbReference>
<sequence length="364" mass="39066">MHDDDDDDDEDEDDEDDCIILEGDPEKGASVVEEATDSDELLVIGEKGPIACRDYPHARHLCATFPFSSTPHERHCSQCHCYVCDSIAPCLKWGTGSLGSDHSSTNFVSRSTALHTISSLNSIPHIQTSLSTITRPLSTSSPNSSVQNQISRPINTTTMSTGTNITVPNGANLGSLSCVNQHTVASETQANTQPLPQPNDSQDFHQTCIQVNDGTLSSYAPCLNENEPQIRSQDGNADGNTAQFGTASQDTSQPQPHVEPPMETVGSFSAFDSCWNDNTGQSILQSSGSANGAPPAGSHAPLIEYPQLSNSLVDFESWLFERNSFPAVTNEFLSSDPLSPDPIIPSPNLDSDDMGNVLHYLDGD</sequence>
<reference evidence="2 3" key="1">
    <citation type="journal article" date="2012" name="Nat. Biotechnol.">
        <title>Draft genome sequence of pigeonpea (Cajanus cajan), an orphan legume crop of resource-poor farmers.</title>
        <authorList>
            <person name="Varshney R.K."/>
            <person name="Chen W."/>
            <person name="Li Y."/>
            <person name="Bharti A.K."/>
            <person name="Saxena R.K."/>
            <person name="Schlueter J.A."/>
            <person name="Donoghue M.T."/>
            <person name="Azam S."/>
            <person name="Fan G."/>
            <person name="Whaley A.M."/>
            <person name="Farmer A.D."/>
            <person name="Sheridan J."/>
            <person name="Iwata A."/>
            <person name="Tuteja R."/>
            <person name="Penmetsa R.V."/>
            <person name="Wu W."/>
            <person name="Upadhyaya H.D."/>
            <person name="Yang S.P."/>
            <person name="Shah T."/>
            <person name="Saxena K.B."/>
            <person name="Michael T."/>
            <person name="McCombie W.R."/>
            <person name="Yang B."/>
            <person name="Zhang G."/>
            <person name="Yang H."/>
            <person name="Wang J."/>
            <person name="Spillane C."/>
            <person name="Cook D.R."/>
            <person name="May G.D."/>
            <person name="Xu X."/>
            <person name="Jackson S.A."/>
        </authorList>
    </citation>
    <scope>NUCLEOTIDE SEQUENCE [LARGE SCALE GENOMIC DNA]</scope>
    <source>
        <strain evidence="3">cv. Asha</strain>
    </source>
</reference>
<dbReference type="InterPro" id="IPR053234">
    <property type="entry name" value="RPM1_Interactor"/>
</dbReference>
<feature type="compositionally biased region" description="Polar residues" evidence="1">
    <location>
        <begin position="226"/>
        <end position="255"/>
    </location>
</feature>
<name>A0A151SMI5_CAJCA</name>
<keyword evidence="3" id="KW-1185">Reference proteome</keyword>
<feature type="region of interest" description="Disordered" evidence="1">
    <location>
        <begin position="219"/>
        <end position="271"/>
    </location>
</feature>
<organism evidence="2 3">
    <name type="scientific">Cajanus cajan</name>
    <name type="common">Pigeon pea</name>
    <name type="synonym">Cajanus indicus</name>
    <dbReference type="NCBI Taxonomy" id="3821"/>
    <lineage>
        <taxon>Eukaryota</taxon>
        <taxon>Viridiplantae</taxon>
        <taxon>Streptophyta</taxon>
        <taxon>Embryophyta</taxon>
        <taxon>Tracheophyta</taxon>
        <taxon>Spermatophyta</taxon>
        <taxon>Magnoliopsida</taxon>
        <taxon>eudicotyledons</taxon>
        <taxon>Gunneridae</taxon>
        <taxon>Pentapetalae</taxon>
        <taxon>rosids</taxon>
        <taxon>fabids</taxon>
        <taxon>Fabales</taxon>
        <taxon>Fabaceae</taxon>
        <taxon>Papilionoideae</taxon>
        <taxon>50 kb inversion clade</taxon>
        <taxon>NPAAA clade</taxon>
        <taxon>indigoferoid/millettioid clade</taxon>
        <taxon>Phaseoleae</taxon>
        <taxon>Cajanus</taxon>
    </lineage>
</organism>
<evidence type="ECO:0000313" key="2">
    <source>
        <dbReference type="EMBL" id="KYP56040.1"/>
    </source>
</evidence>
<protein>
    <submittedName>
        <fullName evidence="2">Uncharacterized protein</fullName>
    </submittedName>
</protein>
<feature type="region of interest" description="Disordered" evidence="1">
    <location>
        <begin position="1"/>
        <end position="33"/>
    </location>
</feature>
<gene>
    <name evidence="2" type="ORF">KK1_002268</name>
</gene>
<evidence type="ECO:0000256" key="1">
    <source>
        <dbReference type="SAM" id="MobiDB-lite"/>
    </source>
</evidence>
<dbReference type="PANTHER" id="PTHR33443">
    <property type="entry name" value="ZGC:112980"/>
    <property type="match status" value="1"/>
</dbReference>
<dbReference type="EMBL" id="CM003613">
    <property type="protein sequence ID" value="KYP56040.1"/>
    <property type="molecule type" value="Genomic_DNA"/>
</dbReference>